<organism evidence="1 2">
    <name type="scientific">Kitasatospora phosalacinea</name>
    <dbReference type="NCBI Taxonomy" id="2065"/>
    <lineage>
        <taxon>Bacteria</taxon>
        <taxon>Bacillati</taxon>
        <taxon>Actinomycetota</taxon>
        <taxon>Actinomycetes</taxon>
        <taxon>Kitasatosporales</taxon>
        <taxon>Streptomycetaceae</taxon>
        <taxon>Kitasatospora</taxon>
    </lineage>
</organism>
<name>A0A9W6PLS9_9ACTN</name>
<reference evidence="1" key="1">
    <citation type="submission" date="2023-02" db="EMBL/GenBank/DDBJ databases">
        <title>Kitasatospora phosalacinea NBRC 14362.</title>
        <authorList>
            <person name="Ichikawa N."/>
            <person name="Sato H."/>
            <person name="Tonouchi N."/>
        </authorList>
    </citation>
    <scope>NUCLEOTIDE SEQUENCE</scope>
    <source>
        <strain evidence="1">NBRC 14362</strain>
    </source>
</reference>
<dbReference type="EMBL" id="BSRX01000037">
    <property type="protein sequence ID" value="GLW57396.1"/>
    <property type="molecule type" value="Genomic_DNA"/>
</dbReference>
<sequence>MSPSGSQDGSGTEEPWKVSFTITVPPFAGAATACGTATVGPAASSSAASPRTAVRIRPAIRSPVARATAPVRAGRA</sequence>
<gene>
    <name evidence="1" type="ORF">Kpho01_54070</name>
</gene>
<dbReference type="AlphaFoldDB" id="A0A9W6PLS9"/>
<accession>A0A9W6PLS9</accession>
<comment type="caution">
    <text evidence="1">The sequence shown here is derived from an EMBL/GenBank/DDBJ whole genome shotgun (WGS) entry which is preliminary data.</text>
</comment>
<dbReference type="Proteomes" id="UP001165143">
    <property type="component" value="Unassembled WGS sequence"/>
</dbReference>
<evidence type="ECO:0000313" key="1">
    <source>
        <dbReference type="EMBL" id="GLW57396.1"/>
    </source>
</evidence>
<proteinExistence type="predicted"/>
<protein>
    <submittedName>
        <fullName evidence="1">Uncharacterized protein</fullName>
    </submittedName>
</protein>
<evidence type="ECO:0000313" key="2">
    <source>
        <dbReference type="Proteomes" id="UP001165143"/>
    </source>
</evidence>